<gene>
    <name evidence="4" type="primary">LOC113502511</name>
</gene>
<evidence type="ECO:0000259" key="2">
    <source>
        <dbReference type="Pfam" id="PF15866"/>
    </source>
</evidence>
<dbReference type="Pfam" id="PF15866">
    <property type="entry name" value="DUF4729"/>
    <property type="match status" value="1"/>
</dbReference>
<keyword evidence="3" id="KW-1185">Reference proteome</keyword>
<accession>A0A7E5WGT2</accession>
<organism evidence="3 4">
    <name type="scientific">Trichoplusia ni</name>
    <name type="common">Cabbage looper</name>
    <dbReference type="NCBI Taxonomy" id="7111"/>
    <lineage>
        <taxon>Eukaryota</taxon>
        <taxon>Metazoa</taxon>
        <taxon>Ecdysozoa</taxon>
        <taxon>Arthropoda</taxon>
        <taxon>Hexapoda</taxon>
        <taxon>Insecta</taxon>
        <taxon>Pterygota</taxon>
        <taxon>Neoptera</taxon>
        <taxon>Endopterygota</taxon>
        <taxon>Lepidoptera</taxon>
        <taxon>Glossata</taxon>
        <taxon>Ditrysia</taxon>
        <taxon>Noctuoidea</taxon>
        <taxon>Noctuidae</taxon>
        <taxon>Plusiinae</taxon>
        <taxon>Trichoplusia</taxon>
    </lineage>
</organism>
<dbReference type="GeneID" id="113502511"/>
<proteinExistence type="predicted"/>
<dbReference type="AlphaFoldDB" id="A0A7E5WGT2"/>
<evidence type="ECO:0000313" key="4">
    <source>
        <dbReference type="RefSeq" id="XP_026739909.1"/>
    </source>
</evidence>
<dbReference type="KEGG" id="tnl:113502511"/>
<evidence type="ECO:0000313" key="3">
    <source>
        <dbReference type="Proteomes" id="UP000322000"/>
    </source>
</evidence>
<protein>
    <submittedName>
        <fullName evidence="4">Uncharacterized protein LOC113502511 isoform X1</fullName>
    </submittedName>
</protein>
<dbReference type="RefSeq" id="XP_026739909.1">
    <property type="nucleotide sequence ID" value="XM_026884108.1"/>
</dbReference>
<feature type="region of interest" description="Disordered" evidence="1">
    <location>
        <begin position="49"/>
        <end position="75"/>
    </location>
</feature>
<dbReference type="OrthoDB" id="7468078at2759"/>
<evidence type="ECO:0000256" key="1">
    <source>
        <dbReference type="SAM" id="MobiDB-lite"/>
    </source>
</evidence>
<dbReference type="InterPro" id="IPR031732">
    <property type="entry name" value="DUF4729"/>
</dbReference>
<reference evidence="4" key="1">
    <citation type="submission" date="2025-08" db="UniProtKB">
        <authorList>
            <consortium name="RefSeq"/>
        </authorList>
    </citation>
    <scope>IDENTIFICATION</scope>
</reference>
<dbReference type="Proteomes" id="UP000322000">
    <property type="component" value="Chromosome 17"/>
</dbReference>
<name>A0A7E5WGT2_TRINI</name>
<sequence>MFKKVHIQNPHDATCTEKTHYIECTECRTRAKSVIYICASGHVISKTCQDDIDGNEGGDNIPERDYGPNNPIREPKKSFETIKTEDLASGDHDAVVIKSNSEGNKNARNIVGKVTGSKSNPETTIEYKNENFLESKSSETLTVETCKNIATKEELSKFKVVLRPVICPVSNCSKMVTINTITLHFHFDHSKVPRIVMVENEPQEVLLKPGSVTTEIQCIATYFIKNDSASKEDKLLLLMAVKLQTTPSKLPSIKYVSSRIFTRSIHTQTEKQQKNNNVDKVVNAECLSKANSQKSCKSKAICDDDEDILLLWLCKLDDEENVYSITVMGQNPKRGYSYIGNATHIREKQDPSSLHEKSECLIVKRSAISSLCKVSNQIPVIVRIVN</sequence>
<feature type="domain" description="DUF4729" evidence="2">
    <location>
        <begin position="167"/>
        <end position="373"/>
    </location>
</feature>
<dbReference type="InParanoid" id="A0A7E5WGT2"/>